<dbReference type="InterPro" id="IPR002048">
    <property type="entry name" value="EF_hand_dom"/>
</dbReference>
<proteinExistence type="predicted"/>
<feature type="compositionally biased region" description="Polar residues" evidence="4">
    <location>
        <begin position="1"/>
        <end position="11"/>
    </location>
</feature>
<dbReference type="Pfam" id="PF02666">
    <property type="entry name" value="PS_Dcarbxylase"/>
    <property type="match status" value="2"/>
</dbReference>
<accession>A0AAP0EN44</accession>
<evidence type="ECO:0000259" key="5">
    <source>
        <dbReference type="PROSITE" id="PS50004"/>
    </source>
</evidence>
<gene>
    <name evidence="7" type="ORF">Sjap_021831</name>
</gene>
<dbReference type="SUPFAM" id="SSF47473">
    <property type="entry name" value="EF-hand"/>
    <property type="match status" value="1"/>
</dbReference>
<feature type="domain" description="EF-hand" evidence="6">
    <location>
        <begin position="271"/>
        <end position="306"/>
    </location>
</feature>
<evidence type="ECO:0000256" key="4">
    <source>
        <dbReference type="SAM" id="MobiDB-lite"/>
    </source>
</evidence>
<dbReference type="Gene3D" id="2.60.40.150">
    <property type="entry name" value="C2 domain"/>
    <property type="match status" value="1"/>
</dbReference>
<feature type="domain" description="EF-hand" evidence="6">
    <location>
        <begin position="178"/>
        <end position="198"/>
    </location>
</feature>
<dbReference type="InterPro" id="IPR003817">
    <property type="entry name" value="PS_Dcarbxylase"/>
</dbReference>
<dbReference type="FunFam" id="2.60.40.150:FF:000194">
    <property type="entry name" value="Phosphatidylserine decarboxylase proenzyme 2"/>
    <property type="match status" value="1"/>
</dbReference>
<evidence type="ECO:0008006" key="9">
    <source>
        <dbReference type="Google" id="ProtNLM"/>
    </source>
</evidence>
<evidence type="ECO:0000259" key="6">
    <source>
        <dbReference type="PROSITE" id="PS50222"/>
    </source>
</evidence>
<protein>
    <recommendedName>
        <fullName evidence="9">Phosphatidylserine decarboxylase</fullName>
    </recommendedName>
</protein>
<sequence length="726" mass="80497">MGHSGSKSNAVDSDASSGISRRSRRSRMRSALRRRLHRGCSSSSSDQLKHLTAENFAGIALLEIVQAEMQFKDRWFACVSLGERTFRTATSDHTDKPVWNSEKKLLLEQNGPHVARISVFETNRLSKNNLIGYCEIDLYEALTKDLDSDMEVLDLLDPSSSSTVVGKIHVSCSVENYDGDGKLSYAEFSELINTFGNELAAEKVTGTDVHDPMVVVAYLSNGTYASVHDAMDGAPLFHWQVTSLQLRDCLENTFLLEPVPVCMMQWTWEPAFPSDKKDLFESADTSRDGYVSVEELATLLAVHQEKESLINCCPVCGESLHNSDRLNNMIHLTLCFDEGTGNQVMTGGFLTDKQASYGYLIGDRRGAKELLQSLSEKQGRRMNSVESAKEIPKFIEFFKTFNEFFIRELKPGARPIAFEDRDDLATCAADSRLMAFKSVEDGMRFWIKGRKFSIKGILGADISSSEFTDGSLVIFRLAPQDYHRFHAPVSGTIEKVCDISGALYTVNPIAVNSKYFNVFTENKRVVAVISTEFFGKLKNMPRSDVLMVINLLSQLPPISLCIIWSSVSRYNKFQAYFPESLSASSSLIICSGDHTIVDSLMSPSILFVILHASSIVHLVQIRSGSRSRRRLVALIAVGATMVGSITLSKKEGNYVQKGDEFGYFSFGGSTVICIFEKDAIEIDEDLLANSARSLETLVAVGMMLGVSRKKQGESGLPNIRDCKIGE</sequence>
<dbReference type="PROSITE" id="PS50222">
    <property type="entry name" value="EF_HAND_2"/>
    <property type="match status" value="2"/>
</dbReference>
<dbReference type="InterPro" id="IPR018247">
    <property type="entry name" value="EF_Hand_1_Ca_BS"/>
</dbReference>
<feature type="domain" description="C2" evidence="5">
    <location>
        <begin position="32"/>
        <end position="153"/>
    </location>
</feature>
<keyword evidence="3" id="KW-0456">Lyase</keyword>
<dbReference type="GO" id="GO:0005509">
    <property type="term" value="F:calcium ion binding"/>
    <property type="evidence" value="ECO:0007669"/>
    <property type="project" value="InterPro"/>
</dbReference>
<dbReference type="InterPro" id="IPR035892">
    <property type="entry name" value="C2_domain_sf"/>
</dbReference>
<name>A0AAP0EN44_9MAGN</name>
<dbReference type="PANTHER" id="PTHR10067">
    <property type="entry name" value="PHOSPHATIDYLSERINE DECARBOXYLASE"/>
    <property type="match status" value="1"/>
</dbReference>
<evidence type="ECO:0000256" key="3">
    <source>
        <dbReference type="ARBA" id="ARBA00023239"/>
    </source>
</evidence>
<dbReference type="EMBL" id="JBBNAE010000009">
    <property type="protein sequence ID" value="KAK9096334.1"/>
    <property type="molecule type" value="Genomic_DNA"/>
</dbReference>
<dbReference type="Proteomes" id="UP001417504">
    <property type="component" value="Unassembled WGS sequence"/>
</dbReference>
<comment type="caution">
    <text evidence="7">The sequence shown here is derived from an EMBL/GenBank/DDBJ whole genome shotgun (WGS) entry which is preliminary data.</text>
</comment>
<dbReference type="GO" id="GO:0008654">
    <property type="term" value="P:phospholipid biosynthetic process"/>
    <property type="evidence" value="ECO:0007669"/>
    <property type="project" value="InterPro"/>
</dbReference>
<feature type="compositionally biased region" description="Basic residues" evidence="4">
    <location>
        <begin position="21"/>
        <end position="38"/>
    </location>
</feature>
<evidence type="ECO:0000256" key="1">
    <source>
        <dbReference type="ARBA" id="ARBA00022793"/>
    </source>
</evidence>
<dbReference type="PANTHER" id="PTHR10067:SF17">
    <property type="entry name" value="PHOSPHATIDYLSERINE DECARBOXYLASE PROENZYME 2"/>
    <property type="match status" value="1"/>
</dbReference>
<keyword evidence="1" id="KW-0210">Decarboxylase</keyword>
<keyword evidence="8" id="KW-1185">Reference proteome</keyword>
<dbReference type="CDD" id="cd00030">
    <property type="entry name" value="C2"/>
    <property type="match status" value="1"/>
</dbReference>
<organism evidence="7 8">
    <name type="scientific">Stephania japonica</name>
    <dbReference type="NCBI Taxonomy" id="461633"/>
    <lineage>
        <taxon>Eukaryota</taxon>
        <taxon>Viridiplantae</taxon>
        <taxon>Streptophyta</taxon>
        <taxon>Embryophyta</taxon>
        <taxon>Tracheophyta</taxon>
        <taxon>Spermatophyta</taxon>
        <taxon>Magnoliopsida</taxon>
        <taxon>Ranunculales</taxon>
        <taxon>Menispermaceae</taxon>
        <taxon>Menispermoideae</taxon>
        <taxon>Cissampelideae</taxon>
        <taxon>Stephania</taxon>
    </lineage>
</organism>
<dbReference type="AlphaFoldDB" id="A0AAP0EN44"/>
<feature type="region of interest" description="Disordered" evidence="4">
    <location>
        <begin position="1"/>
        <end position="45"/>
    </location>
</feature>
<dbReference type="InterPro" id="IPR000008">
    <property type="entry name" value="C2_dom"/>
</dbReference>
<reference evidence="7 8" key="1">
    <citation type="submission" date="2024-01" db="EMBL/GenBank/DDBJ databases">
        <title>Genome assemblies of Stephania.</title>
        <authorList>
            <person name="Yang L."/>
        </authorList>
    </citation>
    <scope>NUCLEOTIDE SEQUENCE [LARGE SCALE GENOMIC DNA]</scope>
    <source>
        <strain evidence="7">QJT</strain>
        <tissue evidence="7">Leaf</tissue>
    </source>
</reference>
<evidence type="ECO:0000313" key="7">
    <source>
        <dbReference type="EMBL" id="KAK9096334.1"/>
    </source>
</evidence>
<dbReference type="Gene3D" id="1.10.238.10">
    <property type="entry name" value="EF-hand"/>
    <property type="match status" value="1"/>
</dbReference>
<dbReference type="PROSITE" id="PS00018">
    <property type="entry name" value="EF_HAND_1"/>
    <property type="match status" value="1"/>
</dbReference>
<dbReference type="Pfam" id="PF13202">
    <property type="entry name" value="EF-hand_5"/>
    <property type="match status" value="1"/>
</dbReference>
<dbReference type="PROSITE" id="PS50004">
    <property type="entry name" value="C2"/>
    <property type="match status" value="1"/>
</dbReference>
<dbReference type="SUPFAM" id="SSF49562">
    <property type="entry name" value="C2 domain (Calcium/lipid-binding domain, CaLB)"/>
    <property type="match status" value="1"/>
</dbReference>
<dbReference type="Pfam" id="PF00168">
    <property type="entry name" value="C2"/>
    <property type="match status" value="1"/>
</dbReference>
<dbReference type="GO" id="GO:0004609">
    <property type="term" value="F:phosphatidylserine decarboxylase activity"/>
    <property type="evidence" value="ECO:0007669"/>
    <property type="project" value="InterPro"/>
</dbReference>
<dbReference type="InterPro" id="IPR011992">
    <property type="entry name" value="EF-hand-dom_pair"/>
</dbReference>
<keyword evidence="2" id="KW-0106">Calcium</keyword>
<evidence type="ECO:0000256" key="2">
    <source>
        <dbReference type="ARBA" id="ARBA00022837"/>
    </source>
</evidence>
<evidence type="ECO:0000313" key="8">
    <source>
        <dbReference type="Proteomes" id="UP001417504"/>
    </source>
</evidence>